<keyword evidence="2" id="KW-1185">Reference proteome</keyword>
<sequence>MSSSAPASKTLRETFTIRDQHVETQTLAFIATSLEVAPRFFLSTAAWRVRDLTSAEVDIIERLCVDEPYNHINRGSIERAIYIGRTRHSRVVGKVYTDEPCLYLVFPHLRAWEDRTVEWLLELVVLPAFGRAIAEYEPPAGALYRPSPPEAHYLGHDGLRDQPAEYRVHADLVEDWDVAGSEDAPEEVVAARRDIHRLAWKYMKELIENTENDSVLKSFRDMVLLVVVPDTNHCSFDPRATAHEVLGFYDRDLNQEFLDKRYGKLRLAVEFDLIEEVPSNV</sequence>
<accession>A0A6A5Z2N8</accession>
<dbReference type="Proteomes" id="UP000799770">
    <property type="component" value="Unassembled WGS sequence"/>
</dbReference>
<dbReference type="AlphaFoldDB" id="A0A6A5Z2N8"/>
<evidence type="ECO:0000313" key="2">
    <source>
        <dbReference type="Proteomes" id="UP000799770"/>
    </source>
</evidence>
<dbReference type="OrthoDB" id="3800057at2759"/>
<gene>
    <name evidence="1" type="ORF">BDV96DRAFT_601506</name>
</gene>
<reference evidence="1" key="1">
    <citation type="journal article" date="2020" name="Stud. Mycol.">
        <title>101 Dothideomycetes genomes: a test case for predicting lifestyles and emergence of pathogens.</title>
        <authorList>
            <person name="Haridas S."/>
            <person name="Albert R."/>
            <person name="Binder M."/>
            <person name="Bloem J."/>
            <person name="Labutti K."/>
            <person name="Salamov A."/>
            <person name="Andreopoulos B."/>
            <person name="Baker S."/>
            <person name="Barry K."/>
            <person name="Bills G."/>
            <person name="Bluhm B."/>
            <person name="Cannon C."/>
            <person name="Castanera R."/>
            <person name="Culley D."/>
            <person name="Daum C."/>
            <person name="Ezra D."/>
            <person name="Gonzalez J."/>
            <person name="Henrissat B."/>
            <person name="Kuo A."/>
            <person name="Liang C."/>
            <person name="Lipzen A."/>
            <person name="Lutzoni F."/>
            <person name="Magnuson J."/>
            <person name="Mondo S."/>
            <person name="Nolan M."/>
            <person name="Ohm R."/>
            <person name="Pangilinan J."/>
            <person name="Park H.-J."/>
            <person name="Ramirez L."/>
            <person name="Alfaro M."/>
            <person name="Sun H."/>
            <person name="Tritt A."/>
            <person name="Yoshinaga Y."/>
            <person name="Zwiers L.-H."/>
            <person name="Turgeon B."/>
            <person name="Goodwin S."/>
            <person name="Spatafora J."/>
            <person name="Crous P."/>
            <person name="Grigoriev I."/>
        </authorList>
    </citation>
    <scope>NUCLEOTIDE SEQUENCE</scope>
    <source>
        <strain evidence="1">CBS 627.86</strain>
    </source>
</reference>
<evidence type="ECO:0000313" key="1">
    <source>
        <dbReference type="EMBL" id="KAF2113336.1"/>
    </source>
</evidence>
<name>A0A6A5Z2N8_9PLEO</name>
<dbReference type="EMBL" id="ML977328">
    <property type="protein sequence ID" value="KAF2113336.1"/>
    <property type="molecule type" value="Genomic_DNA"/>
</dbReference>
<protein>
    <submittedName>
        <fullName evidence="1">Uncharacterized protein</fullName>
    </submittedName>
</protein>
<organism evidence="1 2">
    <name type="scientific">Lophiotrema nucula</name>
    <dbReference type="NCBI Taxonomy" id="690887"/>
    <lineage>
        <taxon>Eukaryota</taxon>
        <taxon>Fungi</taxon>
        <taxon>Dikarya</taxon>
        <taxon>Ascomycota</taxon>
        <taxon>Pezizomycotina</taxon>
        <taxon>Dothideomycetes</taxon>
        <taxon>Pleosporomycetidae</taxon>
        <taxon>Pleosporales</taxon>
        <taxon>Lophiotremataceae</taxon>
        <taxon>Lophiotrema</taxon>
    </lineage>
</organism>
<proteinExistence type="predicted"/>